<dbReference type="InterPro" id="IPR036259">
    <property type="entry name" value="MFS_trans_sf"/>
</dbReference>
<feature type="transmembrane region" description="Helical" evidence="8">
    <location>
        <begin position="431"/>
        <end position="453"/>
    </location>
</feature>
<feature type="domain" description="Major facilitator superfamily (MFS) profile" evidence="9">
    <location>
        <begin position="8"/>
        <end position="457"/>
    </location>
</feature>
<dbReference type="RefSeq" id="WP_378059629.1">
    <property type="nucleotide sequence ID" value="NZ_JBHSIS010000020.1"/>
</dbReference>
<evidence type="ECO:0000313" key="11">
    <source>
        <dbReference type="Proteomes" id="UP001595859"/>
    </source>
</evidence>
<keyword evidence="2" id="KW-0813">Transport</keyword>
<evidence type="ECO:0000256" key="1">
    <source>
        <dbReference type="ARBA" id="ARBA00004651"/>
    </source>
</evidence>
<dbReference type="PANTHER" id="PTHR42718">
    <property type="entry name" value="MAJOR FACILITATOR SUPERFAMILY MULTIDRUG TRANSPORTER MFSC"/>
    <property type="match status" value="1"/>
</dbReference>
<dbReference type="Pfam" id="PF07690">
    <property type="entry name" value="MFS_1"/>
    <property type="match status" value="1"/>
</dbReference>
<evidence type="ECO:0000256" key="5">
    <source>
        <dbReference type="ARBA" id="ARBA00022989"/>
    </source>
</evidence>
<gene>
    <name evidence="10" type="ORF">ACFPCV_29430</name>
</gene>
<reference evidence="11" key="1">
    <citation type="journal article" date="2019" name="Int. J. Syst. Evol. Microbiol.">
        <title>The Global Catalogue of Microorganisms (GCM) 10K type strain sequencing project: providing services to taxonomists for standard genome sequencing and annotation.</title>
        <authorList>
            <consortium name="The Broad Institute Genomics Platform"/>
            <consortium name="The Broad Institute Genome Sequencing Center for Infectious Disease"/>
            <person name="Wu L."/>
            <person name="Ma J."/>
        </authorList>
    </citation>
    <scope>NUCLEOTIDE SEQUENCE [LARGE SCALE GENOMIC DNA]</scope>
    <source>
        <strain evidence="11">ZS-22-S1</strain>
    </source>
</reference>
<feature type="transmembrane region" description="Helical" evidence="8">
    <location>
        <begin position="356"/>
        <end position="380"/>
    </location>
</feature>
<feature type="compositionally biased region" description="Basic and acidic residues" evidence="7">
    <location>
        <begin position="475"/>
        <end position="492"/>
    </location>
</feature>
<keyword evidence="3" id="KW-1003">Cell membrane</keyword>
<feature type="transmembrane region" description="Helical" evidence="8">
    <location>
        <begin position="161"/>
        <end position="180"/>
    </location>
</feature>
<dbReference type="Gene3D" id="1.20.1720.10">
    <property type="entry name" value="Multidrug resistance protein D"/>
    <property type="match status" value="1"/>
</dbReference>
<dbReference type="EMBL" id="JBHSIS010000020">
    <property type="protein sequence ID" value="MFC4857640.1"/>
    <property type="molecule type" value="Genomic_DNA"/>
</dbReference>
<feature type="transmembrane region" description="Helical" evidence="8">
    <location>
        <begin position="305"/>
        <end position="325"/>
    </location>
</feature>
<proteinExistence type="predicted"/>
<comment type="subcellular location">
    <subcellularLocation>
        <location evidence="1">Cell membrane</location>
        <topology evidence="1">Multi-pass membrane protein</topology>
    </subcellularLocation>
</comment>
<dbReference type="Proteomes" id="UP001595859">
    <property type="component" value="Unassembled WGS sequence"/>
</dbReference>
<protein>
    <submittedName>
        <fullName evidence="10">MFS transporter</fullName>
    </submittedName>
</protein>
<keyword evidence="6 8" id="KW-0472">Membrane</keyword>
<dbReference type="InterPro" id="IPR011701">
    <property type="entry name" value="MFS"/>
</dbReference>
<evidence type="ECO:0000259" key="9">
    <source>
        <dbReference type="PROSITE" id="PS50850"/>
    </source>
</evidence>
<dbReference type="CDD" id="cd17504">
    <property type="entry name" value="MFS_MMR_MDR_like"/>
    <property type="match status" value="1"/>
</dbReference>
<organism evidence="10 11">
    <name type="scientific">Actinophytocola glycyrrhizae</name>
    <dbReference type="NCBI Taxonomy" id="2044873"/>
    <lineage>
        <taxon>Bacteria</taxon>
        <taxon>Bacillati</taxon>
        <taxon>Actinomycetota</taxon>
        <taxon>Actinomycetes</taxon>
        <taxon>Pseudonocardiales</taxon>
        <taxon>Pseudonocardiaceae</taxon>
    </lineage>
</organism>
<feature type="region of interest" description="Disordered" evidence="7">
    <location>
        <begin position="463"/>
        <end position="492"/>
    </location>
</feature>
<evidence type="ECO:0000256" key="8">
    <source>
        <dbReference type="SAM" id="Phobius"/>
    </source>
</evidence>
<keyword evidence="11" id="KW-1185">Reference proteome</keyword>
<feature type="transmembrane region" description="Helical" evidence="8">
    <location>
        <begin position="192"/>
        <end position="211"/>
    </location>
</feature>
<evidence type="ECO:0000256" key="3">
    <source>
        <dbReference type="ARBA" id="ARBA00022475"/>
    </source>
</evidence>
<evidence type="ECO:0000256" key="2">
    <source>
        <dbReference type="ARBA" id="ARBA00022448"/>
    </source>
</evidence>
<dbReference type="SUPFAM" id="SSF103473">
    <property type="entry name" value="MFS general substrate transporter"/>
    <property type="match status" value="1"/>
</dbReference>
<evidence type="ECO:0000256" key="7">
    <source>
        <dbReference type="SAM" id="MobiDB-lite"/>
    </source>
</evidence>
<feature type="transmembrane region" description="Helical" evidence="8">
    <location>
        <begin position="74"/>
        <end position="97"/>
    </location>
</feature>
<feature type="transmembrane region" description="Helical" evidence="8">
    <location>
        <begin position="332"/>
        <end position="350"/>
    </location>
</feature>
<accession>A0ABV9S7D5</accession>
<keyword evidence="5 8" id="KW-1133">Transmembrane helix</keyword>
<sequence length="492" mass="50466">MTSPPRTLVAVLALAGITVSLQQTFVIPLLPHLPALLHTTPGNASWAVTATLIAGAVSIPIVGRLADMWGKRRILLSCLAFLVTGSAVTALSTSLGWFVAGRALQGTAAGVVSLGISLLRDHLPKDRLASATSVMSTSLGVGAALGVPLSALLAQYADWRVLFWTAGGLAAGAGVLVLLVVPGTARPPGGRFDPLGALLLSTALVCLFLAVAKGGTWGWTGGVTLGSFAGAATLLVLFGVWELRTPQPLIDLRVSRRPRVLLTNTASLIFGFSMLISSLVFTQLLQMPTAAGYGFGESMLVAGLLQAPGGVCMIAMSPVSAMITVRSGPRTTLMAGALVVACGYGFATLWHAQLWQLLVCSALVGSGIGLAYGAMPSLIMSAVPVSQTAAANSLNNLCRSLGTSTASAVTGLFLATMTTTVSGHVVPDRTAFTTILLIGAAAALLALTVAALIPGRRPATTADLPPAAPHCRAQARAEHHPLDDRFRADHVK</sequence>
<feature type="transmembrane region" description="Helical" evidence="8">
    <location>
        <begin position="44"/>
        <end position="62"/>
    </location>
</feature>
<keyword evidence="4 8" id="KW-0812">Transmembrane</keyword>
<feature type="transmembrane region" description="Helical" evidence="8">
    <location>
        <begin position="261"/>
        <end position="285"/>
    </location>
</feature>
<evidence type="ECO:0000313" key="10">
    <source>
        <dbReference type="EMBL" id="MFC4857640.1"/>
    </source>
</evidence>
<dbReference type="InterPro" id="IPR020846">
    <property type="entry name" value="MFS_dom"/>
</dbReference>
<evidence type="ECO:0000256" key="6">
    <source>
        <dbReference type="ARBA" id="ARBA00023136"/>
    </source>
</evidence>
<comment type="caution">
    <text evidence="10">The sequence shown here is derived from an EMBL/GenBank/DDBJ whole genome shotgun (WGS) entry which is preliminary data.</text>
</comment>
<dbReference type="PANTHER" id="PTHR42718:SF46">
    <property type="entry name" value="BLR6921 PROTEIN"/>
    <property type="match status" value="1"/>
</dbReference>
<name>A0ABV9S7D5_9PSEU</name>
<evidence type="ECO:0000256" key="4">
    <source>
        <dbReference type="ARBA" id="ARBA00022692"/>
    </source>
</evidence>
<dbReference type="Gene3D" id="1.20.1250.20">
    <property type="entry name" value="MFS general substrate transporter like domains"/>
    <property type="match status" value="1"/>
</dbReference>
<feature type="transmembrane region" description="Helical" evidence="8">
    <location>
        <begin position="217"/>
        <end position="241"/>
    </location>
</feature>
<feature type="transmembrane region" description="Helical" evidence="8">
    <location>
        <begin position="401"/>
        <end position="425"/>
    </location>
</feature>
<dbReference type="PROSITE" id="PS50850">
    <property type="entry name" value="MFS"/>
    <property type="match status" value="1"/>
</dbReference>